<evidence type="ECO:0000259" key="1">
    <source>
        <dbReference type="PROSITE" id="PS51819"/>
    </source>
</evidence>
<comment type="caution">
    <text evidence="2">The sequence shown here is derived from an EMBL/GenBank/DDBJ whole genome shotgun (WGS) entry which is preliminary data.</text>
</comment>
<name>A0A6G4R391_9CAUL</name>
<dbReference type="PANTHER" id="PTHR36503">
    <property type="entry name" value="BLR2520 PROTEIN"/>
    <property type="match status" value="1"/>
</dbReference>
<dbReference type="PROSITE" id="PS51819">
    <property type="entry name" value="VOC"/>
    <property type="match status" value="1"/>
</dbReference>
<evidence type="ECO:0000313" key="2">
    <source>
        <dbReference type="EMBL" id="NGM52396.1"/>
    </source>
</evidence>
<reference evidence="2" key="1">
    <citation type="submission" date="2020-02" db="EMBL/GenBank/DDBJ databases">
        <authorList>
            <person name="Gao J."/>
            <person name="Sun J."/>
        </authorList>
    </citation>
    <scope>NUCLEOTIDE SEQUENCE</scope>
    <source>
        <strain evidence="2">602-2</strain>
    </source>
</reference>
<proteinExistence type="predicted"/>
<dbReference type="CDD" id="cd09012">
    <property type="entry name" value="VOC_like"/>
    <property type="match status" value="1"/>
</dbReference>
<dbReference type="PANTHER" id="PTHR36503:SF2">
    <property type="entry name" value="BLR2408 PROTEIN"/>
    <property type="match status" value="1"/>
</dbReference>
<dbReference type="EMBL" id="JAAKGT010000017">
    <property type="protein sequence ID" value="NGM52396.1"/>
    <property type="molecule type" value="Genomic_DNA"/>
</dbReference>
<gene>
    <name evidence="2" type="ORF">G5B46_22525</name>
</gene>
<feature type="domain" description="VOC" evidence="1">
    <location>
        <begin position="2"/>
        <end position="126"/>
    </location>
</feature>
<dbReference type="AlphaFoldDB" id="A0A6G4R391"/>
<dbReference type="SUPFAM" id="SSF54593">
    <property type="entry name" value="Glyoxalase/Bleomycin resistance protein/Dihydroxybiphenyl dioxygenase"/>
    <property type="match status" value="1"/>
</dbReference>
<organism evidence="2">
    <name type="scientific">Caulobacter sp. 602-2</name>
    <dbReference type="NCBI Taxonomy" id="2710887"/>
    <lineage>
        <taxon>Bacteria</taxon>
        <taxon>Pseudomonadati</taxon>
        <taxon>Pseudomonadota</taxon>
        <taxon>Alphaproteobacteria</taxon>
        <taxon>Caulobacterales</taxon>
        <taxon>Caulobacteraceae</taxon>
        <taxon>Caulobacter</taxon>
    </lineage>
</organism>
<dbReference type="InterPro" id="IPR029068">
    <property type="entry name" value="Glyas_Bleomycin-R_OHBP_Dase"/>
</dbReference>
<protein>
    <submittedName>
        <fullName evidence="2">VOC family protein</fullName>
    </submittedName>
</protein>
<dbReference type="Pfam" id="PF22677">
    <property type="entry name" value="Ble-like_N"/>
    <property type="match status" value="1"/>
</dbReference>
<dbReference type="Gene3D" id="3.10.180.10">
    <property type="entry name" value="2,3-Dihydroxybiphenyl 1,2-Dioxygenase, domain 1"/>
    <property type="match status" value="1"/>
</dbReference>
<dbReference type="InterPro" id="IPR037523">
    <property type="entry name" value="VOC_core"/>
</dbReference>
<dbReference type="RefSeq" id="WP_165262703.1">
    <property type="nucleotide sequence ID" value="NZ_JAAKGT010000017.1"/>
</dbReference>
<sequence length="135" mass="14760">MRMIFVNLPVADLGRSKAFFEALGFSINPQFSDETAACVVVSETIFVMLLTHDKFRQFITGEISDAHAATEVLTCLSAGSREEVDDLLAKALANGGKAWKPIMDMGPMYGASFQDPDGHVWEVMYMDMAAMEQGG</sequence>
<dbReference type="InterPro" id="IPR053863">
    <property type="entry name" value="Glyoxy/Ble-like_N"/>
</dbReference>
<accession>A0A6G4R391</accession>